<organism evidence="2 3">
    <name type="scientific">Molossus molossus</name>
    <name type="common">Pallas' mastiff bat</name>
    <name type="synonym">Vespertilio molossus</name>
    <dbReference type="NCBI Taxonomy" id="27622"/>
    <lineage>
        <taxon>Eukaryota</taxon>
        <taxon>Metazoa</taxon>
        <taxon>Chordata</taxon>
        <taxon>Craniata</taxon>
        <taxon>Vertebrata</taxon>
        <taxon>Euteleostomi</taxon>
        <taxon>Mammalia</taxon>
        <taxon>Eutheria</taxon>
        <taxon>Laurasiatheria</taxon>
        <taxon>Chiroptera</taxon>
        <taxon>Yangochiroptera</taxon>
        <taxon>Molossidae</taxon>
        <taxon>Molossus</taxon>
    </lineage>
</organism>
<feature type="transmembrane region" description="Helical" evidence="1">
    <location>
        <begin position="59"/>
        <end position="80"/>
    </location>
</feature>
<dbReference type="AlphaFoldDB" id="A0A7J8J7N1"/>
<keyword evidence="3" id="KW-1185">Reference proteome</keyword>
<feature type="transmembrane region" description="Helical" evidence="1">
    <location>
        <begin position="15"/>
        <end position="39"/>
    </location>
</feature>
<protein>
    <submittedName>
        <fullName evidence="2">Uncharacterized protein</fullName>
    </submittedName>
</protein>
<accession>A0A7J8J7N1</accession>
<evidence type="ECO:0000256" key="1">
    <source>
        <dbReference type="SAM" id="Phobius"/>
    </source>
</evidence>
<comment type="caution">
    <text evidence="2">The sequence shown here is derived from an EMBL/GenBank/DDBJ whole genome shotgun (WGS) entry which is preliminary data.</text>
</comment>
<sequence>MVLASCFSVGFSRRFVCVIVVIPVWFWETVCIAPFTPPLFFGSLFSFLICHSWSHPCGFYFPVCLFFSISISLLMLLSFLKIMALNSSSVKLPNCSTLISSLVEVSCSFIWLLFLCFTILAITVGFGAYQFFPVGISVLLFVAPSPGFR</sequence>
<dbReference type="InParanoid" id="A0A7J8J7N1"/>
<keyword evidence="1" id="KW-1133">Transmembrane helix</keyword>
<evidence type="ECO:0000313" key="3">
    <source>
        <dbReference type="Proteomes" id="UP000550707"/>
    </source>
</evidence>
<dbReference type="Proteomes" id="UP000550707">
    <property type="component" value="Unassembled WGS sequence"/>
</dbReference>
<feature type="transmembrane region" description="Helical" evidence="1">
    <location>
        <begin position="101"/>
        <end position="122"/>
    </location>
</feature>
<evidence type="ECO:0000313" key="2">
    <source>
        <dbReference type="EMBL" id="KAF6492419.1"/>
    </source>
</evidence>
<feature type="transmembrane region" description="Helical" evidence="1">
    <location>
        <begin position="128"/>
        <end position="148"/>
    </location>
</feature>
<gene>
    <name evidence="2" type="ORF">HJG59_009622</name>
</gene>
<reference evidence="2 3" key="1">
    <citation type="journal article" date="2020" name="Nature">
        <title>Six reference-quality genomes reveal evolution of bat adaptations.</title>
        <authorList>
            <person name="Jebb D."/>
            <person name="Huang Z."/>
            <person name="Pippel M."/>
            <person name="Hughes G.M."/>
            <person name="Lavrichenko K."/>
            <person name="Devanna P."/>
            <person name="Winkler S."/>
            <person name="Jermiin L.S."/>
            <person name="Skirmuntt E.C."/>
            <person name="Katzourakis A."/>
            <person name="Burkitt-Gray L."/>
            <person name="Ray D.A."/>
            <person name="Sullivan K.A.M."/>
            <person name="Roscito J.G."/>
            <person name="Kirilenko B.M."/>
            <person name="Davalos L.M."/>
            <person name="Corthals A.P."/>
            <person name="Power M.L."/>
            <person name="Jones G."/>
            <person name="Ransome R.D."/>
            <person name="Dechmann D.K.N."/>
            <person name="Locatelli A.G."/>
            <person name="Puechmaille S.J."/>
            <person name="Fedrigo O."/>
            <person name="Jarvis E.D."/>
            <person name="Hiller M."/>
            <person name="Vernes S.C."/>
            <person name="Myers E.W."/>
            <person name="Teeling E.C."/>
        </authorList>
    </citation>
    <scope>NUCLEOTIDE SEQUENCE [LARGE SCALE GENOMIC DNA]</scope>
    <source>
        <strain evidence="2">MMolMol1</strain>
        <tissue evidence="2">Muscle</tissue>
    </source>
</reference>
<keyword evidence="1" id="KW-0472">Membrane</keyword>
<proteinExistence type="predicted"/>
<name>A0A7J8J7N1_MOLMO</name>
<dbReference type="EMBL" id="JACASF010000002">
    <property type="protein sequence ID" value="KAF6492419.1"/>
    <property type="molecule type" value="Genomic_DNA"/>
</dbReference>
<keyword evidence="1" id="KW-0812">Transmembrane</keyword>